<accession>A0A8S4F7Q9</accession>
<dbReference type="GO" id="GO:0004984">
    <property type="term" value="F:olfactory receptor activity"/>
    <property type="evidence" value="ECO:0007669"/>
    <property type="project" value="InterPro"/>
</dbReference>
<keyword evidence="4 10" id="KW-0812">Transmembrane</keyword>
<dbReference type="AlphaFoldDB" id="A0A8S4F7Q9"/>
<dbReference type="Pfam" id="PF02949">
    <property type="entry name" value="7tm_6"/>
    <property type="match status" value="1"/>
</dbReference>
<feature type="transmembrane region" description="Helical" evidence="10">
    <location>
        <begin position="293"/>
        <end position="311"/>
    </location>
</feature>
<evidence type="ECO:0000313" key="11">
    <source>
        <dbReference type="EMBL" id="CAG9124744.1"/>
    </source>
</evidence>
<evidence type="ECO:0000256" key="6">
    <source>
        <dbReference type="ARBA" id="ARBA00022989"/>
    </source>
</evidence>
<keyword evidence="6 10" id="KW-1133">Transmembrane helix</keyword>
<dbReference type="PANTHER" id="PTHR21137:SF35">
    <property type="entry name" value="ODORANT RECEPTOR 19A-RELATED"/>
    <property type="match status" value="1"/>
</dbReference>
<keyword evidence="12" id="KW-1185">Reference proteome</keyword>
<evidence type="ECO:0000256" key="5">
    <source>
        <dbReference type="ARBA" id="ARBA00022725"/>
    </source>
</evidence>
<dbReference type="PANTHER" id="PTHR21137">
    <property type="entry name" value="ODORANT RECEPTOR"/>
    <property type="match status" value="1"/>
</dbReference>
<keyword evidence="9 10" id="KW-0807">Transducer</keyword>
<evidence type="ECO:0000256" key="1">
    <source>
        <dbReference type="ARBA" id="ARBA00004651"/>
    </source>
</evidence>
<comment type="subcellular location">
    <subcellularLocation>
        <location evidence="1 10">Cell membrane</location>
        <topology evidence="1 10">Multi-pass membrane protein</topology>
    </subcellularLocation>
</comment>
<organism evidence="11 12">
    <name type="scientific">Plutella xylostella</name>
    <name type="common">Diamondback moth</name>
    <name type="synonym">Plutella maculipennis</name>
    <dbReference type="NCBI Taxonomy" id="51655"/>
    <lineage>
        <taxon>Eukaryota</taxon>
        <taxon>Metazoa</taxon>
        <taxon>Ecdysozoa</taxon>
        <taxon>Arthropoda</taxon>
        <taxon>Hexapoda</taxon>
        <taxon>Insecta</taxon>
        <taxon>Pterygota</taxon>
        <taxon>Neoptera</taxon>
        <taxon>Endopterygota</taxon>
        <taxon>Lepidoptera</taxon>
        <taxon>Glossata</taxon>
        <taxon>Ditrysia</taxon>
        <taxon>Yponomeutoidea</taxon>
        <taxon>Plutellidae</taxon>
        <taxon>Plutella</taxon>
    </lineage>
</organism>
<feature type="transmembrane region" description="Helical" evidence="10">
    <location>
        <begin position="190"/>
        <end position="216"/>
    </location>
</feature>
<sequence length="393" mass="45890">MKSFAASVAAYFTDPKYPSMGLAIVFLKSCGLWKLKKVHYIIPFCLFITFMSQILYMLFSKRIAHFFLNLFQTGFFHLGLIKMALYFYNLPKWMETFNWLSETELQQQQDEHLKGIVKRSTKYCNTVAWAWVIGSYSTWTFNYGENLLMVIVQIETLHEIDPTYITFYLLWPTEPATGRWNVYPYIIVQFLYSFFTVTYLTVFDILCVSTMIAMAGQLEALSEMFRRALDTDSEEDQYRNLINCYKRYADILFTQKRLNKIMSPILFMYLLIASINMSLILFSLANLKKSSKIASQVLVVSLVVEAFYYYWHGHQVMHQSENISAAVYDSDWVDKSPKIRRLVYIMSSTVNRKFVYNAGPFNEVTVITFIQIVKVTVSFYKLMCTTTLSDAGS</sequence>
<comment type="similarity">
    <text evidence="10">Belongs to the insect chemoreceptor superfamily. Heteromeric odorant receptor channel (TC 1.A.69) family.</text>
</comment>
<keyword evidence="8 10" id="KW-0675">Receptor</keyword>
<keyword evidence="5 10" id="KW-0552">Olfaction</keyword>
<dbReference type="Proteomes" id="UP000653454">
    <property type="component" value="Unassembled WGS sequence"/>
</dbReference>
<dbReference type="GO" id="GO:0007165">
    <property type="term" value="P:signal transduction"/>
    <property type="evidence" value="ECO:0007669"/>
    <property type="project" value="UniProtKB-KW"/>
</dbReference>
<evidence type="ECO:0000256" key="3">
    <source>
        <dbReference type="ARBA" id="ARBA00022606"/>
    </source>
</evidence>
<feature type="transmembrane region" description="Helical" evidence="10">
    <location>
        <begin position="66"/>
        <end position="88"/>
    </location>
</feature>
<dbReference type="EMBL" id="CAJHNJ030000030">
    <property type="protein sequence ID" value="CAG9124744.1"/>
    <property type="molecule type" value="Genomic_DNA"/>
</dbReference>
<reference evidence="11" key="1">
    <citation type="submission" date="2020-11" db="EMBL/GenBank/DDBJ databases">
        <authorList>
            <person name="Whiteford S."/>
        </authorList>
    </citation>
    <scope>NUCLEOTIDE SEQUENCE</scope>
</reference>
<dbReference type="GO" id="GO:0005886">
    <property type="term" value="C:plasma membrane"/>
    <property type="evidence" value="ECO:0007669"/>
    <property type="project" value="UniProtKB-SubCell"/>
</dbReference>
<proteinExistence type="inferred from homology"/>
<keyword evidence="2" id="KW-1003">Cell membrane</keyword>
<dbReference type="InterPro" id="IPR004117">
    <property type="entry name" value="7tm6_olfct_rcpt"/>
</dbReference>
<feature type="transmembrane region" description="Helical" evidence="10">
    <location>
        <begin position="266"/>
        <end position="287"/>
    </location>
</feature>
<name>A0A8S4F7Q9_PLUXY</name>
<protein>
    <recommendedName>
        <fullName evidence="10">Odorant receptor</fullName>
    </recommendedName>
</protein>
<keyword evidence="7 10" id="KW-0472">Membrane</keyword>
<keyword evidence="3 10" id="KW-0716">Sensory transduction</keyword>
<evidence type="ECO:0000256" key="8">
    <source>
        <dbReference type="ARBA" id="ARBA00023170"/>
    </source>
</evidence>
<evidence type="ECO:0000313" key="12">
    <source>
        <dbReference type="Proteomes" id="UP000653454"/>
    </source>
</evidence>
<comment type="caution">
    <text evidence="11">The sequence shown here is derived from an EMBL/GenBank/DDBJ whole genome shotgun (WGS) entry which is preliminary data.</text>
</comment>
<feature type="transmembrane region" description="Helical" evidence="10">
    <location>
        <begin position="40"/>
        <end position="59"/>
    </location>
</feature>
<evidence type="ECO:0000256" key="2">
    <source>
        <dbReference type="ARBA" id="ARBA00022475"/>
    </source>
</evidence>
<dbReference type="GO" id="GO:0005549">
    <property type="term" value="F:odorant binding"/>
    <property type="evidence" value="ECO:0007669"/>
    <property type="project" value="InterPro"/>
</dbReference>
<evidence type="ECO:0000256" key="4">
    <source>
        <dbReference type="ARBA" id="ARBA00022692"/>
    </source>
</evidence>
<evidence type="ECO:0000256" key="9">
    <source>
        <dbReference type="ARBA" id="ARBA00023224"/>
    </source>
</evidence>
<evidence type="ECO:0000256" key="7">
    <source>
        <dbReference type="ARBA" id="ARBA00023136"/>
    </source>
</evidence>
<gene>
    <name evidence="11" type="ORF">PLXY2_LOCUS8168</name>
</gene>
<evidence type="ECO:0000256" key="10">
    <source>
        <dbReference type="RuleBase" id="RU351113"/>
    </source>
</evidence>
<comment type="caution">
    <text evidence="10">Lacks conserved residue(s) required for the propagation of feature annotation.</text>
</comment>